<dbReference type="EMBL" id="AJWZ01004244">
    <property type="protein sequence ID" value="EKC65973.1"/>
    <property type="molecule type" value="Genomic_DNA"/>
</dbReference>
<gene>
    <name evidence="2" type="ORF">OBE_06185</name>
</gene>
<evidence type="ECO:0000259" key="1">
    <source>
        <dbReference type="Pfam" id="PF13635"/>
    </source>
</evidence>
<comment type="caution">
    <text evidence="2">The sequence shown here is derived from an EMBL/GenBank/DDBJ whole genome shotgun (WGS) entry which is preliminary data.</text>
</comment>
<proteinExistence type="predicted"/>
<dbReference type="PANTHER" id="PTHR43566:SF1">
    <property type="entry name" value="AAA+ ATPASE DOMAIN-CONTAINING PROTEIN"/>
    <property type="match status" value="1"/>
</dbReference>
<feature type="domain" description="DUF4143" evidence="1">
    <location>
        <begin position="2"/>
        <end position="117"/>
    </location>
</feature>
<reference evidence="2" key="1">
    <citation type="journal article" date="2013" name="Environ. Microbiol.">
        <title>Microbiota from the distal guts of lean and obese adolescents exhibit partial functional redundancy besides clear differences in community structure.</title>
        <authorList>
            <person name="Ferrer M."/>
            <person name="Ruiz A."/>
            <person name="Lanza F."/>
            <person name="Haange S.B."/>
            <person name="Oberbach A."/>
            <person name="Till H."/>
            <person name="Bargiela R."/>
            <person name="Campoy C."/>
            <person name="Segura M.T."/>
            <person name="Richter M."/>
            <person name="von Bergen M."/>
            <person name="Seifert J."/>
            <person name="Suarez A."/>
        </authorList>
    </citation>
    <scope>NUCLEOTIDE SEQUENCE</scope>
</reference>
<protein>
    <submittedName>
        <fullName evidence="2">ATPase</fullName>
    </submittedName>
</protein>
<dbReference type="InterPro" id="IPR025420">
    <property type="entry name" value="DUF4143"/>
</dbReference>
<accession>K1T8P9</accession>
<dbReference type="Pfam" id="PF13635">
    <property type="entry name" value="DUF4143"/>
    <property type="match status" value="1"/>
</dbReference>
<evidence type="ECO:0000313" key="2">
    <source>
        <dbReference type="EMBL" id="EKC65973.1"/>
    </source>
</evidence>
<name>K1T8P9_9ZZZZ</name>
<dbReference type="PANTHER" id="PTHR43566">
    <property type="entry name" value="CONSERVED PROTEIN"/>
    <property type="match status" value="1"/>
</dbReference>
<dbReference type="AlphaFoldDB" id="K1T8P9"/>
<organism evidence="2">
    <name type="scientific">human gut metagenome</name>
    <dbReference type="NCBI Taxonomy" id="408170"/>
    <lineage>
        <taxon>unclassified sequences</taxon>
        <taxon>metagenomes</taxon>
        <taxon>organismal metagenomes</taxon>
    </lineage>
</organism>
<sequence length="148" mass="17527">MSKTTVEKYLDLLEKVFVIYRLGAYSRNLRKEVTKAGKWYFYDNGIRNAIIGAFSPLAIRQDVGALWENYIIGERRKANFNEGLHREFYFWRTYDKQEIDLIEESADSLTALEFKWGNKMPAAPKAFQEAYPYAEFHVVNRENYLEFV</sequence>